<reference evidence="14" key="1">
    <citation type="submission" date="2023-03" db="EMBL/GenBank/DDBJ databases">
        <authorList>
            <person name="Steffen K."/>
            <person name="Cardenas P."/>
        </authorList>
    </citation>
    <scope>NUCLEOTIDE SEQUENCE</scope>
</reference>
<evidence type="ECO:0000313" key="15">
    <source>
        <dbReference type="Proteomes" id="UP001174909"/>
    </source>
</evidence>
<evidence type="ECO:0000256" key="8">
    <source>
        <dbReference type="ARBA" id="ARBA00022777"/>
    </source>
</evidence>
<keyword evidence="7" id="KW-0547">Nucleotide-binding</keyword>
<evidence type="ECO:0000256" key="7">
    <source>
        <dbReference type="ARBA" id="ARBA00022741"/>
    </source>
</evidence>
<dbReference type="GO" id="GO:0043531">
    <property type="term" value="F:ADP binding"/>
    <property type="evidence" value="ECO:0007669"/>
    <property type="project" value="TreeGrafter"/>
</dbReference>
<organism evidence="14 15">
    <name type="scientific">Geodia barretti</name>
    <name type="common">Barrett's horny sponge</name>
    <dbReference type="NCBI Taxonomy" id="519541"/>
    <lineage>
        <taxon>Eukaryota</taxon>
        <taxon>Metazoa</taxon>
        <taxon>Porifera</taxon>
        <taxon>Demospongiae</taxon>
        <taxon>Heteroscleromorpha</taxon>
        <taxon>Tetractinellida</taxon>
        <taxon>Astrophorina</taxon>
        <taxon>Geodiidae</taxon>
        <taxon>Geodia</taxon>
    </lineage>
</organism>
<dbReference type="SUPFAM" id="SSF53748">
    <property type="entry name" value="Phosphoglycerate kinase"/>
    <property type="match status" value="1"/>
</dbReference>
<evidence type="ECO:0000256" key="12">
    <source>
        <dbReference type="RuleBase" id="RU000532"/>
    </source>
</evidence>
<sequence length="253" mass="27644">MLENTRFHPGEEGNDAEFARELASLATLYVNDAFGAAHRAHASTEGVARFLPSVAGLLMERELRFLGSALDAPRRPFAAILGGAKVSEKIRVLENLAGKVELLLIGGGMAGTFIKALGHSVGDSLVEDDRVSFARVLIERSRQGEVKLMLPDDVVVADEFAEDANKLTVAVDSIASGFMIMDIGPNTGRRYSEALRNCKTVMWNGPMGVFEWEAYSQGTRTIAETLASLDDATTVLGAVPRQRRFRRWTCRTR</sequence>
<dbReference type="AlphaFoldDB" id="A0AA35W419"/>
<keyword evidence="15" id="KW-1185">Reference proteome</keyword>
<proteinExistence type="inferred from homology"/>
<evidence type="ECO:0000313" key="14">
    <source>
        <dbReference type="EMBL" id="CAI7992002.1"/>
    </source>
</evidence>
<evidence type="ECO:0000256" key="5">
    <source>
        <dbReference type="ARBA" id="ARBA00013061"/>
    </source>
</evidence>
<comment type="subunit">
    <text evidence="13">Monomer.</text>
</comment>
<dbReference type="GO" id="GO:0006094">
    <property type="term" value="P:gluconeogenesis"/>
    <property type="evidence" value="ECO:0007669"/>
    <property type="project" value="TreeGrafter"/>
</dbReference>
<name>A0AA35W419_GEOBA</name>
<dbReference type="PRINTS" id="PR00477">
    <property type="entry name" value="PHGLYCKINASE"/>
</dbReference>
<comment type="pathway">
    <text evidence="3 12">Carbohydrate degradation; glycolysis; pyruvate from D-glyceraldehyde 3-phosphate: step 2/5.</text>
</comment>
<keyword evidence="8 12" id="KW-0418">Kinase</keyword>
<dbReference type="GO" id="GO:0006096">
    <property type="term" value="P:glycolytic process"/>
    <property type="evidence" value="ECO:0007669"/>
    <property type="project" value="UniProtKB-KW"/>
</dbReference>
<dbReference type="GO" id="GO:0005829">
    <property type="term" value="C:cytosol"/>
    <property type="evidence" value="ECO:0007669"/>
    <property type="project" value="TreeGrafter"/>
</dbReference>
<keyword evidence="9" id="KW-0067">ATP-binding</keyword>
<evidence type="ECO:0000256" key="2">
    <source>
        <dbReference type="ARBA" id="ARBA00001946"/>
    </source>
</evidence>
<dbReference type="GO" id="GO:0005524">
    <property type="term" value="F:ATP binding"/>
    <property type="evidence" value="ECO:0007669"/>
    <property type="project" value="UniProtKB-KW"/>
</dbReference>
<dbReference type="PANTHER" id="PTHR11406">
    <property type="entry name" value="PHOSPHOGLYCERATE KINASE"/>
    <property type="match status" value="1"/>
</dbReference>
<comment type="catalytic activity">
    <reaction evidence="1 12">
        <text>(2R)-3-phosphoglycerate + ATP = (2R)-3-phospho-glyceroyl phosphate + ADP</text>
        <dbReference type="Rhea" id="RHEA:14801"/>
        <dbReference type="ChEBI" id="CHEBI:30616"/>
        <dbReference type="ChEBI" id="CHEBI:57604"/>
        <dbReference type="ChEBI" id="CHEBI:58272"/>
        <dbReference type="ChEBI" id="CHEBI:456216"/>
        <dbReference type="EC" id="2.7.2.3"/>
    </reaction>
</comment>
<evidence type="ECO:0000256" key="11">
    <source>
        <dbReference type="ARBA" id="ARBA00023152"/>
    </source>
</evidence>
<protein>
    <recommendedName>
        <fullName evidence="5 12">Phosphoglycerate kinase</fullName>
        <ecNumber evidence="5 12">2.7.2.3</ecNumber>
    </recommendedName>
</protein>
<accession>A0AA35W419</accession>
<evidence type="ECO:0000256" key="1">
    <source>
        <dbReference type="ARBA" id="ARBA00000642"/>
    </source>
</evidence>
<dbReference type="InterPro" id="IPR015824">
    <property type="entry name" value="Phosphoglycerate_kinase_N"/>
</dbReference>
<evidence type="ECO:0000256" key="3">
    <source>
        <dbReference type="ARBA" id="ARBA00004838"/>
    </source>
</evidence>
<evidence type="ECO:0000256" key="13">
    <source>
        <dbReference type="RuleBase" id="RU000696"/>
    </source>
</evidence>
<keyword evidence="10" id="KW-0460">Magnesium</keyword>
<comment type="similarity">
    <text evidence="4 12">Belongs to the phosphoglycerate kinase family.</text>
</comment>
<dbReference type="InterPro" id="IPR001576">
    <property type="entry name" value="Phosphoglycerate_kinase"/>
</dbReference>
<keyword evidence="6 12" id="KW-0808">Transferase</keyword>
<dbReference type="EMBL" id="CASHTH010000133">
    <property type="protein sequence ID" value="CAI7992002.1"/>
    <property type="molecule type" value="Genomic_DNA"/>
</dbReference>
<dbReference type="GO" id="GO:0004618">
    <property type="term" value="F:phosphoglycerate kinase activity"/>
    <property type="evidence" value="ECO:0007669"/>
    <property type="project" value="UniProtKB-EC"/>
</dbReference>
<comment type="cofactor">
    <cofactor evidence="2">
        <name>Mg(2+)</name>
        <dbReference type="ChEBI" id="CHEBI:18420"/>
    </cofactor>
</comment>
<keyword evidence="11" id="KW-0324">Glycolysis</keyword>
<dbReference type="PANTHER" id="PTHR11406:SF23">
    <property type="entry name" value="PHOSPHOGLYCERATE KINASE 1, CHLOROPLASTIC-RELATED"/>
    <property type="match status" value="1"/>
</dbReference>
<dbReference type="Gene3D" id="3.40.50.1260">
    <property type="entry name" value="Phosphoglycerate kinase, N-terminal domain"/>
    <property type="match status" value="2"/>
</dbReference>
<dbReference type="InterPro" id="IPR036043">
    <property type="entry name" value="Phosphoglycerate_kinase_sf"/>
</dbReference>
<dbReference type="FunFam" id="3.40.50.1260:FF:000031">
    <property type="entry name" value="Phosphoglycerate kinase 1"/>
    <property type="match status" value="1"/>
</dbReference>
<evidence type="ECO:0000256" key="10">
    <source>
        <dbReference type="ARBA" id="ARBA00022842"/>
    </source>
</evidence>
<dbReference type="Pfam" id="PF00162">
    <property type="entry name" value="PGK"/>
    <property type="match status" value="1"/>
</dbReference>
<comment type="caution">
    <text evidence="14">The sequence shown here is derived from an EMBL/GenBank/DDBJ whole genome shotgun (WGS) entry which is preliminary data.</text>
</comment>
<dbReference type="EC" id="2.7.2.3" evidence="5 12"/>
<evidence type="ECO:0000256" key="9">
    <source>
        <dbReference type="ARBA" id="ARBA00022840"/>
    </source>
</evidence>
<evidence type="ECO:0000256" key="6">
    <source>
        <dbReference type="ARBA" id="ARBA00022679"/>
    </source>
</evidence>
<dbReference type="Proteomes" id="UP001174909">
    <property type="component" value="Unassembled WGS sequence"/>
</dbReference>
<evidence type="ECO:0000256" key="4">
    <source>
        <dbReference type="ARBA" id="ARBA00008982"/>
    </source>
</evidence>
<gene>
    <name evidence="14" type="ORF">GBAR_LOCUS882</name>
</gene>